<dbReference type="EMBL" id="CADCVW010000106">
    <property type="protein sequence ID" value="CAA9522190.1"/>
    <property type="molecule type" value="Genomic_DNA"/>
</dbReference>
<dbReference type="AlphaFoldDB" id="A0A6J4TFR7"/>
<sequence>DCPRIDRPRARLAARPVARAAAQLPLRAELLGLRDRGVAGARRGARWPPRAPAHPALPAVGRQRLRPGSPRKDLRV</sequence>
<organism evidence="2">
    <name type="scientific">uncultured Sphingomonadaceae bacterium</name>
    <dbReference type="NCBI Taxonomy" id="169976"/>
    <lineage>
        <taxon>Bacteria</taxon>
        <taxon>Pseudomonadati</taxon>
        <taxon>Pseudomonadota</taxon>
        <taxon>Alphaproteobacteria</taxon>
        <taxon>Sphingomonadales</taxon>
        <taxon>Sphingomonadaceae</taxon>
        <taxon>environmental samples</taxon>
    </lineage>
</organism>
<feature type="region of interest" description="Disordered" evidence="1">
    <location>
        <begin position="38"/>
        <end position="76"/>
    </location>
</feature>
<feature type="non-terminal residue" evidence="2">
    <location>
        <position position="76"/>
    </location>
</feature>
<gene>
    <name evidence="2" type="ORF">AVDCRST_MAG39-2838</name>
</gene>
<feature type="compositionally biased region" description="Low complexity" evidence="1">
    <location>
        <begin position="38"/>
        <end position="59"/>
    </location>
</feature>
<evidence type="ECO:0000256" key="1">
    <source>
        <dbReference type="SAM" id="MobiDB-lite"/>
    </source>
</evidence>
<reference evidence="2" key="1">
    <citation type="submission" date="2020-02" db="EMBL/GenBank/DDBJ databases">
        <authorList>
            <person name="Meier V. D."/>
        </authorList>
    </citation>
    <scope>NUCLEOTIDE SEQUENCE</scope>
    <source>
        <strain evidence="2">AVDCRST_MAG39</strain>
    </source>
</reference>
<name>A0A6J4TFR7_9SPHN</name>
<accession>A0A6J4TFR7</accession>
<evidence type="ECO:0000313" key="2">
    <source>
        <dbReference type="EMBL" id="CAA9522190.1"/>
    </source>
</evidence>
<protein>
    <submittedName>
        <fullName evidence="2">Membrane protein insertion efficiency factor YidD</fullName>
    </submittedName>
</protein>
<proteinExistence type="predicted"/>
<feature type="non-terminal residue" evidence="2">
    <location>
        <position position="1"/>
    </location>
</feature>